<proteinExistence type="inferred from homology"/>
<dbReference type="OrthoDB" id="5853681at2759"/>
<evidence type="ECO:0000256" key="1">
    <source>
        <dbReference type="ARBA" id="ARBA00007447"/>
    </source>
</evidence>
<dbReference type="GO" id="GO:0005764">
    <property type="term" value="C:lysosome"/>
    <property type="evidence" value="ECO:0007669"/>
    <property type="project" value="TreeGrafter"/>
</dbReference>
<feature type="domain" description="Peptidase A1" evidence="2">
    <location>
        <begin position="1"/>
        <end position="199"/>
    </location>
</feature>
<name>A0A3P7LXN1_CYLGO</name>
<dbReference type="InterPro" id="IPR033121">
    <property type="entry name" value="PEPTIDASE_A1"/>
</dbReference>
<comment type="similarity">
    <text evidence="1">Belongs to the peptidase A1 family.</text>
</comment>
<dbReference type="EMBL" id="UYRV01105910">
    <property type="protein sequence ID" value="VDN21754.1"/>
    <property type="molecule type" value="Genomic_DNA"/>
</dbReference>
<dbReference type="GO" id="GO:0006508">
    <property type="term" value="P:proteolysis"/>
    <property type="evidence" value="ECO:0007669"/>
    <property type="project" value="InterPro"/>
</dbReference>
<evidence type="ECO:0000259" key="2">
    <source>
        <dbReference type="PROSITE" id="PS51767"/>
    </source>
</evidence>
<keyword evidence="4" id="KW-1185">Reference proteome</keyword>
<dbReference type="Proteomes" id="UP000271889">
    <property type="component" value="Unassembled WGS sequence"/>
</dbReference>
<dbReference type="InterPro" id="IPR021109">
    <property type="entry name" value="Peptidase_aspartic_dom_sf"/>
</dbReference>
<dbReference type="PANTHER" id="PTHR47966:SF45">
    <property type="entry name" value="PEPTIDASE A1 DOMAIN-CONTAINING PROTEIN"/>
    <property type="match status" value="1"/>
</dbReference>
<dbReference type="InterPro" id="IPR034164">
    <property type="entry name" value="Pepsin-like_dom"/>
</dbReference>
<dbReference type="PANTHER" id="PTHR47966">
    <property type="entry name" value="BETA-SITE APP-CLEAVING ENZYME, ISOFORM A-RELATED"/>
    <property type="match status" value="1"/>
</dbReference>
<evidence type="ECO:0000313" key="3">
    <source>
        <dbReference type="EMBL" id="VDN21754.1"/>
    </source>
</evidence>
<dbReference type="CDD" id="cd05471">
    <property type="entry name" value="pepsin_like"/>
    <property type="match status" value="1"/>
</dbReference>
<dbReference type="Gene3D" id="2.40.70.10">
    <property type="entry name" value="Acid Proteases"/>
    <property type="match status" value="2"/>
</dbReference>
<dbReference type="SUPFAM" id="SSF50630">
    <property type="entry name" value="Acid proteases"/>
    <property type="match status" value="1"/>
</dbReference>
<dbReference type="InterPro" id="IPR001461">
    <property type="entry name" value="Aspartic_peptidase_A1"/>
</dbReference>
<dbReference type="PROSITE" id="PS51767">
    <property type="entry name" value="PEPTIDASE_A1"/>
    <property type="match status" value="1"/>
</dbReference>
<organism evidence="3 4">
    <name type="scientific">Cylicostephanus goldi</name>
    <name type="common">Nematode worm</name>
    <dbReference type="NCBI Taxonomy" id="71465"/>
    <lineage>
        <taxon>Eukaryota</taxon>
        <taxon>Metazoa</taxon>
        <taxon>Ecdysozoa</taxon>
        <taxon>Nematoda</taxon>
        <taxon>Chromadorea</taxon>
        <taxon>Rhabditida</taxon>
        <taxon>Rhabditina</taxon>
        <taxon>Rhabditomorpha</taxon>
        <taxon>Strongyloidea</taxon>
        <taxon>Strongylidae</taxon>
        <taxon>Cylicostephanus</taxon>
    </lineage>
</organism>
<evidence type="ECO:0000313" key="4">
    <source>
        <dbReference type="Proteomes" id="UP000271889"/>
    </source>
</evidence>
<protein>
    <recommendedName>
        <fullName evidence="2">Peptidase A1 domain-containing protein</fullName>
    </recommendedName>
</protein>
<dbReference type="Pfam" id="PF00026">
    <property type="entry name" value="Asp"/>
    <property type="match status" value="1"/>
</dbReference>
<gene>
    <name evidence="3" type="ORF">CGOC_LOCUS9127</name>
</gene>
<dbReference type="GO" id="GO:0004190">
    <property type="term" value="F:aspartic-type endopeptidase activity"/>
    <property type="evidence" value="ECO:0007669"/>
    <property type="project" value="InterPro"/>
</dbReference>
<sequence length="199" mass="21514">MPYVQNVCVSLNICRTATCTSRTQFDPAKSQTFVNVSGTWNQDTHGAVNGVQGRDTVRVGSTGETQLLASCIFGMATTVSDQFGTAMSGYDGMLGLGVNPSSGIPSDPFLVQLDKSKTLDRTMFTVYMNKNSLTQGAKAGSVTYGATDSINCLSNPKYYKLSSNTFIQLKVNKTSITYNMIPTFFDEAWKKPNTQCCGP</sequence>
<dbReference type="AlphaFoldDB" id="A0A3P7LXN1"/>
<reference evidence="3 4" key="1">
    <citation type="submission" date="2018-11" db="EMBL/GenBank/DDBJ databases">
        <authorList>
            <consortium name="Pathogen Informatics"/>
        </authorList>
    </citation>
    <scope>NUCLEOTIDE SEQUENCE [LARGE SCALE GENOMIC DNA]</scope>
</reference>
<accession>A0A3P7LXN1</accession>